<comment type="subcellular location">
    <subcellularLocation>
        <location evidence="2">Cytoplasm</location>
    </subcellularLocation>
</comment>
<gene>
    <name evidence="3" type="ORF">ERS852502_01695</name>
    <name evidence="4" type="ORF">RTSSTS7063_00435</name>
</gene>
<dbReference type="PANTHER" id="PTHR37300">
    <property type="entry name" value="UPF0291 PROTEIN CBO2609/CLC_2481"/>
    <property type="match status" value="1"/>
</dbReference>
<dbReference type="GO" id="GO:0005737">
    <property type="term" value="C:cytoplasm"/>
    <property type="evidence" value="ECO:0007669"/>
    <property type="project" value="UniProtKB-SubCell"/>
</dbReference>
<protein>
    <recommendedName>
        <fullName evidence="2">UPF0291 protein ERS852502_01695</fullName>
    </recommendedName>
</protein>
<evidence type="ECO:0000313" key="6">
    <source>
        <dbReference type="Proteomes" id="UP000363661"/>
    </source>
</evidence>
<keyword evidence="6" id="KW-1185">Reference proteome</keyword>
<dbReference type="Proteomes" id="UP000363661">
    <property type="component" value="Unassembled WGS sequence"/>
</dbReference>
<dbReference type="Proteomes" id="UP000078383">
    <property type="component" value="Unassembled WGS sequence"/>
</dbReference>
<dbReference type="OrthoDB" id="390105at2"/>
<evidence type="ECO:0000256" key="1">
    <source>
        <dbReference type="ARBA" id="ARBA00022490"/>
    </source>
</evidence>
<dbReference type="EMBL" id="CABHNA010000024">
    <property type="protein sequence ID" value="VUW95794.1"/>
    <property type="molecule type" value="Genomic_DNA"/>
</dbReference>
<dbReference type="EMBL" id="CZBX01000007">
    <property type="protein sequence ID" value="CUQ88064.1"/>
    <property type="molecule type" value="Genomic_DNA"/>
</dbReference>
<dbReference type="AlphaFoldDB" id="A0A174ZLJ7"/>
<dbReference type="Pfam" id="PF05979">
    <property type="entry name" value="DUF896"/>
    <property type="match status" value="1"/>
</dbReference>
<organism evidence="3 5">
    <name type="scientific">[Ruminococcus] torques</name>
    <dbReference type="NCBI Taxonomy" id="33039"/>
    <lineage>
        <taxon>Bacteria</taxon>
        <taxon>Bacillati</taxon>
        <taxon>Bacillota</taxon>
        <taxon>Clostridia</taxon>
        <taxon>Lachnospirales</taxon>
        <taxon>Lachnospiraceae</taxon>
        <taxon>Mediterraneibacter</taxon>
    </lineage>
</organism>
<name>A0A174ZLJ7_9FIRM</name>
<reference evidence="4 6" key="2">
    <citation type="submission" date="2019-07" db="EMBL/GenBank/DDBJ databases">
        <authorList>
            <person name="Hibberd C M."/>
            <person name="Gehrig L. J."/>
            <person name="Chang H.-W."/>
            <person name="Venkatesh S."/>
        </authorList>
    </citation>
    <scope>NUCLEOTIDE SEQUENCE [LARGE SCALE GENOMIC DNA]</scope>
    <source>
        <strain evidence="4">Ruminococcus_torques_SSTS_Bg7063</strain>
    </source>
</reference>
<accession>A0A174ZLJ7</accession>
<sequence length="77" mass="9119">MEQKKIDRINELYKKSKAEGLTPEEAKEQKILRKEYMELIRVNLRSQLNNIDMEQKDGSIVNLGEKYGEKYMNKKGN</sequence>
<evidence type="ECO:0000313" key="5">
    <source>
        <dbReference type="Proteomes" id="UP000078383"/>
    </source>
</evidence>
<dbReference type="GeneID" id="303258752"/>
<keyword evidence="1 2" id="KW-0963">Cytoplasm</keyword>
<dbReference type="SUPFAM" id="SSF158221">
    <property type="entry name" value="YnzC-like"/>
    <property type="match status" value="1"/>
</dbReference>
<evidence type="ECO:0000313" key="3">
    <source>
        <dbReference type="EMBL" id="CUQ88064.1"/>
    </source>
</evidence>
<dbReference type="HAMAP" id="MF_01103">
    <property type="entry name" value="UPF0291"/>
    <property type="match status" value="1"/>
</dbReference>
<dbReference type="InterPro" id="IPR009242">
    <property type="entry name" value="DUF896"/>
</dbReference>
<proteinExistence type="inferred from homology"/>
<evidence type="ECO:0000256" key="2">
    <source>
        <dbReference type="HAMAP-Rule" id="MF_01103"/>
    </source>
</evidence>
<dbReference type="RefSeq" id="WP_015529262.1">
    <property type="nucleotide sequence ID" value="NZ_CABHNA010000024.1"/>
</dbReference>
<dbReference type="PANTHER" id="PTHR37300:SF1">
    <property type="entry name" value="UPF0291 PROTEIN YNZC"/>
    <property type="match status" value="1"/>
</dbReference>
<reference evidence="3 5" key="1">
    <citation type="submission" date="2015-09" db="EMBL/GenBank/DDBJ databases">
        <authorList>
            <consortium name="Pathogen Informatics"/>
        </authorList>
    </citation>
    <scope>NUCLEOTIDE SEQUENCE [LARGE SCALE GENOMIC DNA]</scope>
    <source>
        <strain evidence="3 5">2789STDY5834889</strain>
    </source>
</reference>
<dbReference type="Gene3D" id="1.10.287.540">
    <property type="entry name" value="Helix hairpin bin"/>
    <property type="match status" value="1"/>
</dbReference>
<comment type="similarity">
    <text evidence="2">Belongs to the UPF0291 family.</text>
</comment>
<evidence type="ECO:0000313" key="4">
    <source>
        <dbReference type="EMBL" id="VUW95794.1"/>
    </source>
</evidence>